<dbReference type="AlphaFoldDB" id="Q4RZ25"/>
<protein>
    <submittedName>
        <fullName evidence="22">(spotted green pufferfish) hypothetical protein</fullName>
    </submittedName>
</protein>
<dbReference type="GO" id="GO:0030424">
    <property type="term" value="C:axon"/>
    <property type="evidence" value="ECO:0007669"/>
    <property type="project" value="TreeGrafter"/>
</dbReference>
<dbReference type="OrthoDB" id="418484at2759"/>
<keyword evidence="13 20" id="KW-1133">Transmembrane helix</keyword>
<gene>
    <name evidence="22" type="ORF">GSTENG00026686001</name>
</gene>
<evidence type="ECO:0000256" key="15">
    <source>
        <dbReference type="ARBA" id="ARBA00023065"/>
    </source>
</evidence>
<feature type="transmembrane region" description="Helical" evidence="20">
    <location>
        <begin position="844"/>
        <end position="865"/>
    </location>
</feature>
<keyword evidence="6" id="KW-0109">Calcium transport</keyword>
<dbReference type="Gene3D" id="1.20.1420.30">
    <property type="entry name" value="NCX, central ion-binding region"/>
    <property type="match status" value="2"/>
</dbReference>
<feature type="domain" description="Calx-beta" evidence="21">
    <location>
        <begin position="542"/>
        <end position="683"/>
    </location>
</feature>
<evidence type="ECO:0000256" key="2">
    <source>
        <dbReference type="ARBA" id="ARBA00007489"/>
    </source>
</evidence>
<feature type="transmembrane region" description="Helical" evidence="20">
    <location>
        <begin position="178"/>
        <end position="198"/>
    </location>
</feature>
<comment type="subcellular location">
    <subcellularLocation>
        <location evidence="1">Cell membrane</location>
        <topology evidence="1">Multi-pass membrane protein</topology>
    </subcellularLocation>
</comment>
<dbReference type="InterPro" id="IPR004837">
    <property type="entry name" value="NaCa_Exmemb"/>
</dbReference>
<evidence type="ECO:0000256" key="8">
    <source>
        <dbReference type="ARBA" id="ARBA00022723"/>
    </source>
</evidence>
<evidence type="ECO:0000256" key="10">
    <source>
        <dbReference type="ARBA" id="ARBA00022737"/>
    </source>
</evidence>
<keyword evidence="4" id="KW-0050">Antiport</keyword>
<feature type="transmembrane region" description="Helical" evidence="20">
    <location>
        <begin position="149"/>
        <end position="172"/>
    </location>
</feature>
<proteinExistence type="inferred from homology"/>
<organism evidence="22">
    <name type="scientific">Tetraodon nigroviridis</name>
    <name type="common">Spotted green pufferfish</name>
    <name type="synonym">Chelonodon nigroviridis</name>
    <dbReference type="NCBI Taxonomy" id="99883"/>
    <lineage>
        <taxon>Eukaryota</taxon>
        <taxon>Metazoa</taxon>
        <taxon>Chordata</taxon>
        <taxon>Craniata</taxon>
        <taxon>Vertebrata</taxon>
        <taxon>Euteleostomi</taxon>
        <taxon>Actinopterygii</taxon>
        <taxon>Neopterygii</taxon>
        <taxon>Teleostei</taxon>
        <taxon>Neoteleostei</taxon>
        <taxon>Acanthomorphata</taxon>
        <taxon>Eupercaria</taxon>
        <taxon>Tetraodontiformes</taxon>
        <taxon>Tetradontoidea</taxon>
        <taxon>Tetraodontidae</taxon>
        <taxon>Tetraodon</taxon>
    </lineage>
</organism>
<dbReference type="InterPro" id="IPR044880">
    <property type="entry name" value="NCX_ion-bd_dom_sf"/>
</dbReference>
<comment type="catalytic activity">
    <reaction evidence="19">
        <text>Ca(2+)(in) + 3 Na(+)(out) = Ca(2+)(out) + 3 Na(+)(in)</text>
        <dbReference type="Rhea" id="RHEA:69955"/>
        <dbReference type="ChEBI" id="CHEBI:29101"/>
        <dbReference type="ChEBI" id="CHEBI:29108"/>
    </reaction>
</comment>
<keyword evidence="15" id="KW-0406">Ion transport</keyword>
<evidence type="ECO:0000256" key="1">
    <source>
        <dbReference type="ARBA" id="ARBA00004651"/>
    </source>
</evidence>
<keyword evidence="10" id="KW-0677">Repeat</keyword>
<dbReference type="InterPro" id="IPR051171">
    <property type="entry name" value="CaCA"/>
</dbReference>
<evidence type="ECO:0000256" key="16">
    <source>
        <dbReference type="ARBA" id="ARBA00023136"/>
    </source>
</evidence>
<keyword evidence="8" id="KW-0479">Metal-binding</keyword>
<feature type="non-terminal residue" evidence="22">
    <location>
        <position position="1"/>
    </location>
</feature>
<accession>Q4RZ25</accession>
<dbReference type="FunFam" id="1.20.1420.30:FF:000001">
    <property type="entry name" value="sodium/calcium exchanger 1 isoform X1"/>
    <property type="match status" value="1"/>
</dbReference>
<evidence type="ECO:0000256" key="13">
    <source>
        <dbReference type="ARBA" id="ARBA00022989"/>
    </source>
</evidence>
<dbReference type="GO" id="GO:0007154">
    <property type="term" value="P:cell communication"/>
    <property type="evidence" value="ECO:0007669"/>
    <property type="project" value="InterPro"/>
</dbReference>
<feature type="transmembrane region" description="Helical" evidence="20">
    <location>
        <begin position="117"/>
        <end position="137"/>
    </location>
</feature>
<dbReference type="InterPro" id="IPR038081">
    <property type="entry name" value="CalX-like_sf"/>
</dbReference>
<reference evidence="22" key="1">
    <citation type="journal article" date="2004" name="Nature">
        <title>Genome duplication in the teleost fish Tetraodon nigroviridis reveals the early vertebrate proto-karyotype.</title>
        <authorList>
            <person name="Jaillon O."/>
            <person name="Aury J.-M."/>
            <person name="Brunet F."/>
            <person name="Petit J.-L."/>
            <person name="Stange-Thomann N."/>
            <person name="Mauceli E."/>
            <person name="Bouneau L."/>
            <person name="Fischer C."/>
            <person name="Ozouf-Costaz C."/>
            <person name="Bernot A."/>
            <person name="Nicaud S."/>
            <person name="Jaffe D."/>
            <person name="Fisher S."/>
            <person name="Lutfalla G."/>
            <person name="Dossat C."/>
            <person name="Segurens B."/>
            <person name="Dasilva C."/>
            <person name="Salanoubat M."/>
            <person name="Levy M."/>
            <person name="Boudet N."/>
            <person name="Castellano S."/>
            <person name="Anthouard V."/>
            <person name="Jubin C."/>
            <person name="Castelli V."/>
            <person name="Katinka M."/>
            <person name="Vacherie B."/>
            <person name="Biemont C."/>
            <person name="Skalli Z."/>
            <person name="Cattolico L."/>
            <person name="Poulain J."/>
            <person name="De Berardinis V."/>
            <person name="Cruaud C."/>
            <person name="Duprat S."/>
            <person name="Brottier P."/>
            <person name="Coutanceau J.-P."/>
            <person name="Gouzy J."/>
            <person name="Parra G."/>
            <person name="Lardier G."/>
            <person name="Chapple C."/>
            <person name="McKernan K.J."/>
            <person name="McEwan P."/>
            <person name="Bosak S."/>
            <person name="Kellis M."/>
            <person name="Volff J.-N."/>
            <person name="Guigo R."/>
            <person name="Zody M.C."/>
            <person name="Mesirov J."/>
            <person name="Lindblad-Toh K."/>
            <person name="Birren B."/>
            <person name="Nusbaum C."/>
            <person name="Kahn D."/>
            <person name="Robinson-Rechavi M."/>
            <person name="Laudet V."/>
            <person name="Schachter V."/>
            <person name="Quetier F."/>
            <person name="Saurin W."/>
            <person name="Scarpelli C."/>
            <person name="Wincker P."/>
            <person name="Lander E.S."/>
            <person name="Weissenbach J."/>
            <person name="Roest Crollius H."/>
        </authorList>
    </citation>
    <scope>NUCLEOTIDE SEQUENCE [LARGE SCALE GENOMIC DNA]</scope>
</reference>
<evidence type="ECO:0000256" key="4">
    <source>
        <dbReference type="ARBA" id="ARBA00022449"/>
    </source>
</evidence>
<evidence type="ECO:0000313" key="22">
    <source>
        <dbReference type="EMBL" id="CAG06357.1"/>
    </source>
</evidence>
<feature type="transmembrane region" description="Helical" evidence="20">
    <location>
        <begin position="26"/>
        <end position="44"/>
    </location>
</feature>
<keyword evidence="14" id="KW-0915">Sodium</keyword>
<evidence type="ECO:0000256" key="20">
    <source>
        <dbReference type="SAM" id="Phobius"/>
    </source>
</evidence>
<feature type="transmembrane region" description="Helical" evidence="20">
    <location>
        <begin position="991"/>
        <end position="1010"/>
    </location>
</feature>
<dbReference type="Gene3D" id="2.60.40.2030">
    <property type="match status" value="3"/>
</dbReference>
<dbReference type="KEGG" id="tng:GSTEN00026686G001"/>
<keyword evidence="16 20" id="KW-0472">Membrane</keyword>
<comment type="similarity">
    <text evidence="2">Belongs to the Ca(2+):cation antiporter (CaCA) (TC 2.A.19) family. SLC8 subfamily.</text>
</comment>
<keyword evidence="9" id="KW-0732">Signal</keyword>
<feature type="transmembrane region" description="Helical" evidence="20">
    <location>
        <begin position="950"/>
        <end position="970"/>
    </location>
</feature>
<dbReference type="GO" id="GO:0098794">
    <property type="term" value="C:postsynapse"/>
    <property type="evidence" value="ECO:0007669"/>
    <property type="project" value="TreeGrafter"/>
</dbReference>
<keyword evidence="12" id="KW-0112">Calmodulin-binding</keyword>
<evidence type="ECO:0000256" key="7">
    <source>
        <dbReference type="ARBA" id="ARBA00022692"/>
    </source>
</evidence>
<evidence type="ECO:0000256" key="19">
    <source>
        <dbReference type="ARBA" id="ARBA00033667"/>
    </source>
</evidence>
<name>Q4RZ25_TETNG</name>
<dbReference type="SUPFAM" id="SSF141072">
    <property type="entry name" value="CalX-like"/>
    <property type="match status" value="3"/>
</dbReference>
<evidence type="ECO:0000256" key="3">
    <source>
        <dbReference type="ARBA" id="ARBA00022448"/>
    </source>
</evidence>
<keyword evidence="17" id="KW-0325">Glycoprotein</keyword>
<dbReference type="PANTHER" id="PTHR11878:SF8">
    <property type="entry name" value="SODIUM_CALCIUM EXCHANGER 2"/>
    <property type="match status" value="1"/>
</dbReference>
<dbReference type="GO" id="GO:0098703">
    <property type="term" value="P:calcium ion import across plasma membrane"/>
    <property type="evidence" value="ECO:0007669"/>
    <property type="project" value="TreeGrafter"/>
</dbReference>
<feature type="transmembrane region" description="Helical" evidence="20">
    <location>
        <begin position="918"/>
        <end position="938"/>
    </location>
</feature>
<evidence type="ECO:0000256" key="5">
    <source>
        <dbReference type="ARBA" id="ARBA00022475"/>
    </source>
</evidence>
<evidence type="ECO:0000256" key="9">
    <source>
        <dbReference type="ARBA" id="ARBA00022729"/>
    </source>
</evidence>
<dbReference type="GO" id="GO:0005516">
    <property type="term" value="F:calmodulin binding"/>
    <property type="evidence" value="ECO:0007669"/>
    <property type="project" value="UniProtKB-KW"/>
</dbReference>
<keyword evidence="3" id="KW-0813">Transport</keyword>
<dbReference type="GO" id="GO:0005432">
    <property type="term" value="F:calcium:sodium antiporter activity"/>
    <property type="evidence" value="ECO:0007669"/>
    <property type="project" value="InterPro"/>
</dbReference>
<dbReference type="InterPro" id="IPR004836">
    <property type="entry name" value="Na_Ca_Ex"/>
</dbReference>
<keyword evidence="18" id="KW-0739">Sodium transport</keyword>
<keyword evidence="5" id="KW-1003">Cell membrane</keyword>
<comment type="caution">
    <text evidence="22">The sequence shown here is derived from an EMBL/GenBank/DDBJ whole genome shotgun (WGS) entry which is preliminary data.</text>
</comment>
<evidence type="ECO:0000256" key="12">
    <source>
        <dbReference type="ARBA" id="ARBA00022860"/>
    </source>
</evidence>
<dbReference type="PANTHER" id="PTHR11878">
    <property type="entry name" value="SODIUM/CALCIUM EXCHANGER"/>
    <property type="match status" value="1"/>
</dbReference>
<evidence type="ECO:0000259" key="21">
    <source>
        <dbReference type="SMART" id="SM00237"/>
    </source>
</evidence>
<evidence type="ECO:0000256" key="14">
    <source>
        <dbReference type="ARBA" id="ARBA00023053"/>
    </source>
</evidence>
<dbReference type="EMBL" id="CAAE01014974">
    <property type="protein sequence ID" value="CAG06357.1"/>
    <property type="molecule type" value="Genomic_DNA"/>
</dbReference>
<evidence type="ECO:0000256" key="18">
    <source>
        <dbReference type="ARBA" id="ARBA00023201"/>
    </source>
</evidence>
<keyword evidence="7 20" id="KW-0812">Transmembrane</keyword>
<evidence type="ECO:0000256" key="6">
    <source>
        <dbReference type="ARBA" id="ARBA00022568"/>
    </source>
</evidence>
<dbReference type="GO" id="GO:0042383">
    <property type="term" value="C:sarcolemma"/>
    <property type="evidence" value="ECO:0007669"/>
    <property type="project" value="TreeGrafter"/>
</dbReference>
<sequence length="1016" mass="112187">SNCTKGILLPLWEPIQPELGEQVARAVVYFVSLMYMFLGVSIIADRFMASIEVITSQEVTITLPNGETSVATVRIWNETVSNLTLMALGSSAPEILLSLIEVCGHNFESGELGPGTIVGSAAFNMFVIIGICVWTIPNGESRKIKHLRVFFITAFWSIFAYIWLYLILSVMTPGVVEVWEALVTLLFFPVCVILAWIADRRLLFYKYMGKHYRADKRHGIVVETEGDLTPNKGGMEMIVDGKIPPRGGTIVPNENYSQDVTAGGAANNINMPNSNSATMVESSKELDESRREVIRILKELKQKYPEKELDQLVELANYYALLHQQKSRAFYRIQATRMMIGAGNVLKKHAADHARRTAVTDEEAPEEDDLEICSRISFESAHSQCMENCGVLTLAVVCQGSNTKKLSTLGTIMLQRTLYQLITTAALKVQKGCEHLIHRFSLSHVCSAGGLGQNTFYVDYRTEDGSANAGSDYHYSEGTLVFKPGDTRKEIKVGIIDDDIFEEDEHFFVRLLNLRVGDAEGMFESDEVGVTPKARLVEPLVATVTILDDDHAGIFTFSERLIRVSESVGTMEVTVVRNSGARGTVILPYHTESGTAKAGADYEDAGGELEFTNDQTTELVCLLLQLPSLAVRSIRGPFGVLFPSTLIYTAVDPVGSQQAGDHKVRIIDDEEYEKHENFFIVLEEPRWLKRGISALLLNQDLCISVLEQIPLGQALNVLPSVLLTEGAEGQMSAEEEEARRIAEMGKPILGEHSRLEVVIEESYEFKSTVDKLIKKTNLALVIGTHSWREQFVEAVTVSAGDGDDDEEGRGDRLPSCYDYVMHFLTVFWKVLFACVPPTEYWNGWACFLVSISIIGLLTAVIGDLASHFGCTVGLRDTVTAVVFVALGTSVPDTFASKVAAIQDQHADASVGNVTGSNAVNVFLGIGLAWTVAAVYWKFQGKEFKVDPGSLAFSVTLFTIFAFIAMAVLLFRRRPSIGGELGGPRMSRLLTTLLFLGLWFLYILFSSLEAYCHIKGF</sequence>
<dbReference type="GO" id="GO:0046872">
    <property type="term" value="F:metal ion binding"/>
    <property type="evidence" value="ECO:0007669"/>
    <property type="project" value="UniProtKB-KW"/>
</dbReference>
<dbReference type="InterPro" id="IPR003644">
    <property type="entry name" value="Calx_beta"/>
</dbReference>
<evidence type="ECO:0000256" key="11">
    <source>
        <dbReference type="ARBA" id="ARBA00022837"/>
    </source>
</evidence>
<keyword evidence="11" id="KW-0106">Calcium</keyword>
<dbReference type="Pfam" id="PF01699">
    <property type="entry name" value="Na_Ca_ex"/>
    <property type="match status" value="2"/>
</dbReference>
<dbReference type="SMART" id="SM00237">
    <property type="entry name" value="Calx_beta"/>
    <property type="match status" value="2"/>
</dbReference>
<dbReference type="Pfam" id="PF03160">
    <property type="entry name" value="Calx-beta"/>
    <property type="match status" value="2"/>
</dbReference>
<evidence type="ECO:0000256" key="17">
    <source>
        <dbReference type="ARBA" id="ARBA00023180"/>
    </source>
</evidence>
<dbReference type="InterPro" id="IPR032452">
    <property type="entry name" value="Na_Ca_Ex_C-exten"/>
</dbReference>
<reference evidence="22" key="2">
    <citation type="submission" date="2004-02" db="EMBL/GenBank/DDBJ databases">
        <authorList>
            <consortium name="Genoscope"/>
            <consortium name="Whitehead Institute Centre for Genome Research"/>
        </authorList>
    </citation>
    <scope>NUCLEOTIDE SEQUENCE</scope>
</reference>
<dbReference type="PRINTS" id="PR01259">
    <property type="entry name" value="NACAEXCHNGR"/>
</dbReference>
<dbReference type="FunFam" id="1.20.1420.30:FF:000003">
    <property type="entry name" value="sodium/calcium exchanger 1 isoform X1"/>
    <property type="match status" value="1"/>
</dbReference>
<feature type="domain" description="Calx-beta" evidence="21">
    <location>
        <begin position="360"/>
        <end position="512"/>
    </location>
</feature>
<dbReference type="Pfam" id="PF16494">
    <property type="entry name" value="Na_Ca_ex_C"/>
    <property type="match status" value="1"/>
</dbReference>